<accession>A0A5C6M2K2</accession>
<dbReference type="InterPro" id="IPR005135">
    <property type="entry name" value="Endo/exonuclease/phosphatase"/>
</dbReference>
<dbReference type="Gene3D" id="2.120.10.30">
    <property type="entry name" value="TolB, C-terminal domain"/>
    <property type="match status" value="1"/>
</dbReference>
<keyword evidence="1" id="KW-0378">Hydrolase</keyword>
<evidence type="ECO:0000259" key="3">
    <source>
        <dbReference type="Pfam" id="PF03372"/>
    </source>
</evidence>
<dbReference type="InterPro" id="IPR013658">
    <property type="entry name" value="SGL"/>
</dbReference>
<dbReference type="InterPro" id="IPR011042">
    <property type="entry name" value="6-blade_b-propeller_TolB-like"/>
</dbReference>
<evidence type="ECO:0000313" key="6">
    <source>
        <dbReference type="Proteomes" id="UP000321083"/>
    </source>
</evidence>
<dbReference type="InterPro" id="IPR051262">
    <property type="entry name" value="SMP-30/CGR1_Lactonase"/>
</dbReference>
<evidence type="ECO:0000313" key="5">
    <source>
        <dbReference type="EMBL" id="TWW08507.1"/>
    </source>
</evidence>
<organism evidence="5 6">
    <name type="scientific">Planctomyces bekefii</name>
    <dbReference type="NCBI Taxonomy" id="1653850"/>
    <lineage>
        <taxon>Bacteria</taxon>
        <taxon>Pseudomonadati</taxon>
        <taxon>Planctomycetota</taxon>
        <taxon>Planctomycetia</taxon>
        <taxon>Planctomycetales</taxon>
        <taxon>Planctomycetaceae</taxon>
        <taxon>Planctomyces</taxon>
    </lineage>
</organism>
<dbReference type="AlphaFoldDB" id="A0A5C6M2K2"/>
<reference evidence="5 6" key="1">
    <citation type="submission" date="2019-08" db="EMBL/GenBank/DDBJ databases">
        <title>100 year-old enigma solved: identification of Planctomyces bekefii, the type genus and species of the phylum Planctomycetes.</title>
        <authorList>
            <person name="Svetlana D.N."/>
            <person name="Overmann J."/>
        </authorList>
    </citation>
    <scope>NUCLEOTIDE SEQUENCE [LARGE SCALE GENOMIC DNA]</scope>
    <source>
        <strain evidence="5">Phe10_nw2017</strain>
    </source>
</reference>
<comment type="caution">
    <text evidence="5">The sequence shown here is derived from an EMBL/GenBank/DDBJ whole genome shotgun (WGS) entry which is preliminary data.</text>
</comment>
<evidence type="ECO:0000256" key="2">
    <source>
        <dbReference type="SAM" id="SignalP"/>
    </source>
</evidence>
<reference evidence="5 6" key="2">
    <citation type="submission" date="2019-08" db="EMBL/GenBank/DDBJ databases">
        <authorList>
            <person name="Henke P."/>
        </authorList>
    </citation>
    <scope>NUCLEOTIDE SEQUENCE [LARGE SCALE GENOMIC DNA]</scope>
    <source>
        <strain evidence="5">Phe10_nw2017</strain>
    </source>
</reference>
<gene>
    <name evidence="5" type="ORF">E3A20_23640</name>
</gene>
<dbReference type="SUPFAM" id="SSF56219">
    <property type="entry name" value="DNase I-like"/>
    <property type="match status" value="1"/>
</dbReference>
<name>A0A5C6M2K2_9PLAN</name>
<keyword evidence="6" id="KW-1185">Reference proteome</keyword>
<dbReference type="PANTHER" id="PTHR47572">
    <property type="entry name" value="LIPOPROTEIN-RELATED"/>
    <property type="match status" value="1"/>
</dbReference>
<dbReference type="SUPFAM" id="SSF63829">
    <property type="entry name" value="Calcium-dependent phosphotriesterase"/>
    <property type="match status" value="1"/>
</dbReference>
<sequence>MFLRRLLLSVLFCTCVSPVHAQAPDGPETLTVITHNVWYGFTKKGEPRHGEWLRWMAAQAPDVVSLQELNGYTAERLASDARAWGHAHSVLLKQDGFPTGITSRYPISDVRILRDGFHHGLLRCRIQGLWFYVIHFHPSNFERRIAEAGLLAADVASLPEADPRILLAGDFNGFSPADRSHYDSDARLVPFFQQLDARNPGAKNLNNGRMDYGGIEAILQQGYVDVLAASRWSSETFAGSFPTPLVSDEDHGTDRRLDYLFASPNLASSVESPVILRDPVTARLSDHYPVRAVVRLQPAQAASVFEGAPQLLSETGAGEGPAWHPQLGLLTSGEGNINLRDRSGTVSVYVAEAGSNGLLVDREGRIVVCEPVRRRVSRRTLDGKTTVLAETFGGKKFNQPNDVAVDSKNRLYFTDP</sequence>
<protein>
    <submittedName>
        <fullName evidence="5">6-phosphogluconolactonase</fullName>
    </submittedName>
</protein>
<dbReference type="InterPro" id="IPR036691">
    <property type="entry name" value="Endo/exonu/phosph_ase_sf"/>
</dbReference>
<feature type="domain" description="SMP-30/Gluconolactonase/LRE-like region" evidence="4">
    <location>
        <begin position="318"/>
        <end position="415"/>
    </location>
</feature>
<feature type="domain" description="Endonuclease/exonuclease/phosphatase" evidence="3">
    <location>
        <begin position="33"/>
        <end position="287"/>
    </location>
</feature>
<proteinExistence type="predicted"/>
<keyword evidence="2" id="KW-0732">Signal</keyword>
<dbReference type="Gene3D" id="3.60.10.10">
    <property type="entry name" value="Endonuclease/exonuclease/phosphatase"/>
    <property type="match status" value="1"/>
</dbReference>
<evidence type="ECO:0000256" key="1">
    <source>
        <dbReference type="ARBA" id="ARBA00022801"/>
    </source>
</evidence>
<feature type="non-terminal residue" evidence="5">
    <location>
        <position position="416"/>
    </location>
</feature>
<dbReference type="GO" id="GO:0016787">
    <property type="term" value="F:hydrolase activity"/>
    <property type="evidence" value="ECO:0007669"/>
    <property type="project" value="UniProtKB-KW"/>
</dbReference>
<dbReference type="Pfam" id="PF08450">
    <property type="entry name" value="SGL"/>
    <property type="match status" value="1"/>
</dbReference>
<dbReference type="Pfam" id="PF03372">
    <property type="entry name" value="Exo_endo_phos"/>
    <property type="match status" value="1"/>
</dbReference>
<dbReference type="PANTHER" id="PTHR47572:SF4">
    <property type="entry name" value="LACTONASE DRP35"/>
    <property type="match status" value="1"/>
</dbReference>
<feature type="signal peptide" evidence="2">
    <location>
        <begin position="1"/>
        <end position="21"/>
    </location>
</feature>
<evidence type="ECO:0000259" key="4">
    <source>
        <dbReference type="Pfam" id="PF08450"/>
    </source>
</evidence>
<dbReference type="EMBL" id="SRHE01000632">
    <property type="protein sequence ID" value="TWW08507.1"/>
    <property type="molecule type" value="Genomic_DNA"/>
</dbReference>
<feature type="chain" id="PRO_5023133022" evidence="2">
    <location>
        <begin position="22"/>
        <end position="416"/>
    </location>
</feature>
<dbReference type="Proteomes" id="UP000321083">
    <property type="component" value="Unassembled WGS sequence"/>
</dbReference>